<sequence length="368" mass="41679">MPPDTGTLSTNHYTLSHLEAAACLWDAVLELRDRPDAEPRAIERALAIRKSFDTLGAAALRLIVVGWTDAVDAAWYREQESRPFSFDWGFVPQWLSEKIDWSDPRQPVIRMHHPSQHIREGESGVVHEGSRAQPPVSDPWHDHRALLARARAALEKPADLTVDNCDALIKDIGHAEKRLSASPLLWPIDVHVAVIEHRHGTNLHVALDANALDTQVAAYCREWWREIGDDGDPHSLSDRDIIETYFDDHPHESCSIDRVMLEPPIIPDRIPEHPETGTYCVLSTAHLTFQTADRLDKWASWPPSERPIDIAASVYGWFVPTRELADDRRAQLPEDLLSLIAFGRDRGFRFVLLDCDACSVDDLPVHDW</sequence>
<reference evidence="2 3" key="1">
    <citation type="submission" date="2018-08" db="EMBL/GenBank/DDBJ databases">
        <title>Sphingobium sp. EO9.</title>
        <authorList>
            <person name="Park Y."/>
            <person name="Kim K.H."/>
            <person name="Jeon C.O."/>
        </authorList>
    </citation>
    <scope>NUCLEOTIDE SEQUENCE [LARGE SCALE GENOMIC DNA]</scope>
    <source>
        <strain evidence="2 3">EO9</strain>
    </source>
</reference>
<dbReference type="InterPro" id="IPR046025">
    <property type="entry name" value="DUF5983"/>
</dbReference>
<keyword evidence="3" id="KW-1185">Reference proteome</keyword>
<gene>
    <name evidence="2" type="ORF">D0Z70_20080</name>
</gene>
<dbReference type="Pfam" id="PF19419">
    <property type="entry name" value="DUF5983"/>
    <property type="match status" value="1"/>
</dbReference>
<dbReference type="Proteomes" id="UP000283469">
    <property type="component" value="Unassembled WGS sequence"/>
</dbReference>
<name>A0A418YMI3_9SPHN</name>
<dbReference type="AlphaFoldDB" id="A0A418YMI3"/>
<organism evidence="2 3">
    <name type="scientific">Sphingobium terrigena</name>
    <dbReference type="NCBI Taxonomy" id="2304063"/>
    <lineage>
        <taxon>Bacteria</taxon>
        <taxon>Pseudomonadati</taxon>
        <taxon>Pseudomonadota</taxon>
        <taxon>Alphaproteobacteria</taxon>
        <taxon>Sphingomonadales</taxon>
        <taxon>Sphingomonadaceae</taxon>
        <taxon>Sphingobium</taxon>
    </lineage>
</organism>
<evidence type="ECO:0000313" key="2">
    <source>
        <dbReference type="EMBL" id="RJG52398.1"/>
    </source>
</evidence>
<feature type="domain" description="DUF5983" evidence="1">
    <location>
        <begin position="279"/>
        <end position="368"/>
    </location>
</feature>
<evidence type="ECO:0000313" key="3">
    <source>
        <dbReference type="Proteomes" id="UP000283469"/>
    </source>
</evidence>
<dbReference type="OrthoDB" id="7274689at2"/>
<proteinExistence type="predicted"/>
<evidence type="ECO:0000259" key="1">
    <source>
        <dbReference type="Pfam" id="PF19419"/>
    </source>
</evidence>
<protein>
    <recommendedName>
        <fullName evidence="1">DUF5983 domain-containing protein</fullName>
    </recommendedName>
</protein>
<accession>A0A418YMI3</accession>
<dbReference type="EMBL" id="QVRA01000027">
    <property type="protein sequence ID" value="RJG52398.1"/>
    <property type="molecule type" value="Genomic_DNA"/>
</dbReference>
<comment type="caution">
    <text evidence="2">The sequence shown here is derived from an EMBL/GenBank/DDBJ whole genome shotgun (WGS) entry which is preliminary data.</text>
</comment>